<keyword evidence="1" id="KW-0479">Metal-binding</keyword>
<dbReference type="InterPro" id="IPR023214">
    <property type="entry name" value="HAD_sf"/>
</dbReference>
<dbReference type="SFLD" id="SFLDG01129">
    <property type="entry name" value="C1.5:_HAD__Beta-PGM__Phosphata"/>
    <property type="match status" value="1"/>
</dbReference>
<dbReference type="InterPro" id="IPR023198">
    <property type="entry name" value="PGP-like_dom2"/>
</dbReference>
<proteinExistence type="predicted"/>
<dbReference type="RefSeq" id="WP_214236804.1">
    <property type="nucleotide sequence ID" value="NZ_JABBFR010000006.1"/>
</dbReference>
<dbReference type="InterPro" id="IPR006439">
    <property type="entry name" value="HAD-SF_hydro_IA"/>
</dbReference>
<dbReference type="InterPro" id="IPR036412">
    <property type="entry name" value="HAD-like_sf"/>
</dbReference>
<dbReference type="EMBL" id="JABBFR010000006">
    <property type="protein sequence ID" value="MBT0724062.1"/>
    <property type="molecule type" value="Genomic_DNA"/>
</dbReference>
<keyword evidence="3" id="KW-1185">Reference proteome</keyword>
<organism evidence="2 3">
    <name type="scientific">Rosenbergiella gaditana</name>
    <dbReference type="NCBI Taxonomy" id="2726987"/>
    <lineage>
        <taxon>Bacteria</taxon>
        <taxon>Pseudomonadati</taxon>
        <taxon>Pseudomonadota</taxon>
        <taxon>Gammaproteobacteria</taxon>
        <taxon>Enterobacterales</taxon>
        <taxon>Erwiniaceae</taxon>
        <taxon>Rosenbergiella</taxon>
    </lineage>
</organism>
<dbReference type="NCBIfam" id="NF008610">
    <property type="entry name" value="PRK11587.1"/>
    <property type="match status" value="1"/>
</dbReference>
<dbReference type="PRINTS" id="PR00413">
    <property type="entry name" value="HADHALOGNASE"/>
</dbReference>
<dbReference type="Pfam" id="PF00702">
    <property type="entry name" value="Hydrolase"/>
    <property type="match status" value="1"/>
</dbReference>
<evidence type="ECO:0000256" key="1">
    <source>
        <dbReference type="ARBA" id="ARBA00022723"/>
    </source>
</evidence>
<accession>A0ABS5SVY6</accession>
<dbReference type="SFLD" id="SFLDG01135">
    <property type="entry name" value="C1.5.6:_HAD__Beta-PGM__Phospha"/>
    <property type="match status" value="1"/>
</dbReference>
<gene>
    <name evidence="2" type="ORF">HH682_06335</name>
</gene>
<dbReference type="Gene3D" id="1.10.150.240">
    <property type="entry name" value="Putative phosphatase, domain 2"/>
    <property type="match status" value="1"/>
</dbReference>
<evidence type="ECO:0000313" key="2">
    <source>
        <dbReference type="EMBL" id="MBT0724062.1"/>
    </source>
</evidence>
<dbReference type="NCBIfam" id="TIGR01509">
    <property type="entry name" value="HAD-SF-IA-v3"/>
    <property type="match status" value="1"/>
</dbReference>
<name>A0ABS5SVY6_9GAMM</name>
<dbReference type="PANTHER" id="PTHR43481:SF4">
    <property type="entry name" value="GLYCEROL-1-PHOSPHATE PHOSPHOHYDROLASE 1-RELATED"/>
    <property type="match status" value="1"/>
</dbReference>
<dbReference type="Proteomes" id="UP000790096">
    <property type="component" value="Unassembled WGS sequence"/>
</dbReference>
<dbReference type="SUPFAM" id="SSF56784">
    <property type="entry name" value="HAD-like"/>
    <property type="match status" value="1"/>
</dbReference>
<dbReference type="Gene3D" id="3.40.50.1000">
    <property type="entry name" value="HAD superfamily/HAD-like"/>
    <property type="match status" value="1"/>
</dbReference>
<dbReference type="InterPro" id="IPR051806">
    <property type="entry name" value="HAD-like_SPP"/>
</dbReference>
<dbReference type="SFLD" id="SFLDS00003">
    <property type="entry name" value="Haloacid_Dehalogenase"/>
    <property type="match status" value="1"/>
</dbReference>
<dbReference type="EC" id="3.1.3.23" evidence="2"/>
<keyword evidence="2" id="KW-0378">Hydrolase</keyword>
<reference evidence="2 3" key="1">
    <citation type="submission" date="2020-04" db="EMBL/GenBank/DDBJ databases">
        <title>Genome sequencing of Rosenbergiella species.</title>
        <authorList>
            <person name="Alvarez-Perez S."/>
            <person name="Lievens B."/>
        </authorList>
    </citation>
    <scope>NUCLEOTIDE SEQUENCE [LARGE SCALE GENOMIC DNA]</scope>
    <source>
        <strain evidence="2 3">S61</strain>
    </source>
</reference>
<comment type="caution">
    <text evidence="2">The sequence shown here is derived from an EMBL/GenBank/DDBJ whole genome shotgun (WGS) entry which is preliminary data.</text>
</comment>
<protein>
    <submittedName>
        <fullName evidence="2">Sugar phosphatase</fullName>
        <ecNumber evidence="2">3.1.3.23</ecNumber>
    </submittedName>
</protein>
<sequence length="213" mass="23139">MMYQGFLFDLDGTLVDSLAVVETAWSKWGERQGIPTSDILAFIHGKQAMTSLRHFLPQADEATLRQEFLWLEQLESTTLEGIVALPGAKSLLTYLTDHQIPWAIVTSGSLPVATARYQVLDLPRPEVFITAEQVAKGKPHPDPYLLGAKRLHLAPEHCVVVEDAAAGIEAGLAAKCAVVAVNAPNDSAHLAAMLRLESLTELSIKLMAKGFTL</sequence>
<dbReference type="PANTHER" id="PTHR43481">
    <property type="entry name" value="FRUCTOSE-1-PHOSPHATE PHOSPHATASE"/>
    <property type="match status" value="1"/>
</dbReference>
<dbReference type="GO" id="GO:0050308">
    <property type="term" value="F:sugar-phosphatase activity"/>
    <property type="evidence" value="ECO:0007669"/>
    <property type="project" value="UniProtKB-EC"/>
</dbReference>
<evidence type="ECO:0000313" key="3">
    <source>
        <dbReference type="Proteomes" id="UP000790096"/>
    </source>
</evidence>